<dbReference type="GO" id="GO:0004519">
    <property type="term" value="F:endonuclease activity"/>
    <property type="evidence" value="ECO:0007669"/>
    <property type="project" value="InterPro"/>
</dbReference>
<evidence type="ECO:0000313" key="1">
    <source>
        <dbReference type="EMBL" id="MDT8842202.1"/>
    </source>
</evidence>
<name>A0AAP5UZP8_9BURK</name>
<organism evidence="1 2">
    <name type="scientific">Paraburkholderia fungorum</name>
    <dbReference type="NCBI Taxonomy" id="134537"/>
    <lineage>
        <taxon>Bacteria</taxon>
        <taxon>Pseudomonadati</taxon>
        <taxon>Pseudomonadota</taxon>
        <taxon>Betaproteobacteria</taxon>
        <taxon>Burkholderiales</taxon>
        <taxon>Burkholderiaceae</taxon>
        <taxon>Paraburkholderia</taxon>
    </lineage>
</organism>
<proteinExistence type="predicted"/>
<protein>
    <submittedName>
        <fullName evidence="1">Type II toxin-antitoxin system HigB family toxin</fullName>
    </submittedName>
</protein>
<reference evidence="1" key="1">
    <citation type="submission" date="2022-08" db="EMBL/GenBank/DDBJ databases">
        <authorList>
            <person name="Kim S.-J."/>
        </authorList>
    </citation>
    <scope>NUCLEOTIDE SEQUENCE</scope>
    <source>
        <strain evidence="1">KJ</strain>
    </source>
</reference>
<dbReference type="RefSeq" id="WP_244144107.1">
    <property type="nucleotide sequence ID" value="NZ_CADFGE010000006.1"/>
</dbReference>
<dbReference type="GO" id="GO:0003723">
    <property type="term" value="F:RNA binding"/>
    <property type="evidence" value="ECO:0007669"/>
    <property type="project" value="InterPro"/>
</dbReference>
<dbReference type="Proteomes" id="UP001246473">
    <property type="component" value="Unassembled WGS sequence"/>
</dbReference>
<sequence length="76" mass="8756">MTWYALAQACLAYGYNDLKKTLAGVDCVPPPDTVFEVGGKRFWIIAAIHYNRQSWFVRHVLTHAESDLWTRKNLNS</sequence>
<gene>
    <name evidence="1" type="ORF">ParKJ_32720</name>
</gene>
<accession>A0AAP5UZP8</accession>
<dbReference type="AlphaFoldDB" id="A0AAP5UZP8"/>
<comment type="caution">
    <text evidence="1">The sequence shown here is derived from an EMBL/GenBank/DDBJ whole genome shotgun (WGS) entry which is preliminary data.</text>
</comment>
<dbReference type="GO" id="GO:0110001">
    <property type="term" value="C:toxin-antitoxin complex"/>
    <property type="evidence" value="ECO:0007669"/>
    <property type="project" value="InterPro"/>
</dbReference>
<evidence type="ECO:0000313" key="2">
    <source>
        <dbReference type="Proteomes" id="UP001246473"/>
    </source>
</evidence>
<dbReference type="InterPro" id="IPR018669">
    <property type="entry name" value="Toxin_HigB"/>
</dbReference>
<dbReference type="Pfam" id="PF09907">
    <property type="entry name" value="HigB_toxin"/>
    <property type="match status" value="1"/>
</dbReference>
<dbReference type="EMBL" id="JANSLM010000016">
    <property type="protein sequence ID" value="MDT8842202.1"/>
    <property type="molecule type" value="Genomic_DNA"/>
</dbReference>